<sequence length="279" mass="31163">MNNESMRQRSIPSSGKKLPVVGIGTWQTFDANGDPATLSTLKQVLIQTHKLGGSVIDSSPMYGSSEATVGQLTAALPSQDDFFYATKVWISGKQAGIDQMNSSFQKMKRSTMDLMQIHNLVDWETHVTTLKEWKEKGKITYWGLTHYVDSAHAILEKIIRQEKPDFVQFNYSIRSRHAEQSLFDTCQKYGTAVVINQPYESGSLFRTVKGKELPDWAGEYGIKSWGQYFLKFILSNETVTCVIPGTSKPDHAIDNMGAGYGALPDTKGREKMAAYLNSL</sequence>
<reference evidence="2 3" key="1">
    <citation type="submission" date="2023-09" db="EMBL/GenBank/DDBJ databases">
        <title>Novel taxa isolated from Blanes Bay.</title>
        <authorList>
            <person name="Rey-Velasco X."/>
            <person name="Lucena T."/>
        </authorList>
    </citation>
    <scope>NUCLEOTIDE SEQUENCE [LARGE SCALE GENOMIC DNA]</scope>
    <source>
        <strain evidence="2 3">S334</strain>
    </source>
</reference>
<dbReference type="Gene3D" id="3.20.20.100">
    <property type="entry name" value="NADP-dependent oxidoreductase domain"/>
    <property type="match status" value="1"/>
</dbReference>
<keyword evidence="3" id="KW-1185">Reference proteome</keyword>
<dbReference type="EMBL" id="JAVTTP010000001">
    <property type="protein sequence ID" value="MDT7827764.1"/>
    <property type="molecule type" value="Genomic_DNA"/>
</dbReference>
<dbReference type="Proteomes" id="UP001250656">
    <property type="component" value="Unassembled WGS sequence"/>
</dbReference>
<dbReference type="InterPro" id="IPR036812">
    <property type="entry name" value="NAD(P)_OxRdtase_dom_sf"/>
</dbReference>
<gene>
    <name evidence="2" type="ORF">RQM65_03680</name>
</gene>
<organism evidence="2 3">
    <name type="scientific">Pricia mediterranea</name>
    <dbReference type="NCBI Taxonomy" id="3076079"/>
    <lineage>
        <taxon>Bacteria</taxon>
        <taxon>Pseudomonadati</taxon>
        <taxon>Bacteroidota</taxon>
        <taxon>Flavobacteriia</taxon>
        <taxon>Flavobacteriales</taxon>
        <taxon>Flavobacteriaceae</taxon>
        <taxon>Pricia</taxon>
    </lineage>
</organism>
<evidence type="ECO:0000313" key="3">
    <source>
        <dbReference type="Proteomes" id="UP001250656"/>
    </source>
</evidence>
<evidence type="ECO:0000259" key="1">
    <source>
        <dbReference type="Pfam" id="PF00248"/>
    </source>
</evidence>
<dbReference type="Pfam" id="PF00248">
    <property type="entry name" value="Aldo_ket_red"/>
    <property type="match status" value="1"/>
</dbReference>
<dbReference type="InterPro" id="IPR023210">
    <property type="entry name" value="NADP_OxRdtase_dom"/>
</dbReference>
<name>A0ABU3L1Z8_9FLAO</name>
<dbReference type="RefSeq" id="WP_314012828.1">
    <property type="nucleotide sequence ID" value="NZ_JAVTTP010000001.1"/>
</dbReference>
<accession>A0ABU3L1Z8</accession>
<feature type="domain" description="NADP-dependent oxidoreductase" evidence="1">
    <location>
        <begin position="21"/>
        <end position="259"/>
    </location>
</feature>
<dbReference type="PANTHER" id="PTHR43638:SF3">
    <property type="entry name" value="ALDEHYDE REDUCTASE"/>
    <property type="match status" value="1"/>
</dbReference>
<protein>
    <submittedName>
        <fullName evidence="2">Aldo/keto reductase</fullName>
    </submittedName>
</protein>
<dbReference type="PANTHER" id="PTHR43638">
    <property type="entry name" value="OXIDOREDUCTASE, ALDO/KETO REDUCTASE FAMILY PROTEIN"/>
    <property type="match status" value="1"/>
</dbReference>
<comment type="caution">
    <text evidence="2">The sequence shown here is derived from an EMBL/GenBank/DDBJ whole genome shotgun (WGS) entry which is preliminary data.</text>
</comment>
<evidence type="ECO:0000313" key="2">
    <source>
        <dbReference type="EMBL" id="MDT7827764.1"/>
    </source>
</evidence>
<dbReference type="SUPFAM" id="SSF51430">
    <property type="entry name" value="NAD(P)-linked oxidoreductase"/>
    <property type="match status" value="1"/>
</dbReference>
<dbReference type="CDD" id="cd19095">
    <property type="entry name" value="AKR_PA4992-like"/>
    <property type="match status" value="1"/>
</dbReference>
<proteinExistence type="predicted"/>